<gene>
    <name evidence="5" type="ORF">SAMN06296010_3083</name>
</gene>
<dbReference type="Gene3D" id="1.10.10.10">
    <property type="entry name" value="Winged helix-like DNA-binding domain superfamily/Winged helix DNA-binding domain"/>
    <property type="match status" value="1"/>
</dbReference>
<evidence type="ECO:0000256" key="3">
    <source>
        <dbReference type="ARBA" id="ARBA00023163"/>
    </source>
</evidence>
<dbReference type="EMBL" id="FXAY01000006">
    <property type="protein sequence ID" value="SMG46510.1"/>
    <property type="molecule type" value="Genomic_DNA"/>
</dbReference>
<dbReference type="STRING" id="150121.SAMN06296010_3083"/>
<keyword evidence="3" id="KW-0804">Transcription</keyword>
<dbReference type="InterPro" id="IPR036390">
    <property type="entry name" value="WH_DNA-bd_sf"/>
</dbReference>
<dbReference type="InterPro" id="IPR000524">
    <property type="entry name" value="Tscrpt_reg_HTH_GntR"/>
</dbReference>
<proteinExistence type="predicted"/>
<sequence>MRASDNEELLDKILDLWRGPKSGEATLPSEPAIALATGASRNSVREALIRLEERGYVHRTQGARTALNMRLAEVGNRVDRQIDHSVAIARAGYEPGLRVVESGVITLEAGPDRFDDLPDGTLALRTVKMWSADGLAYVVAEDIIPITDSAPPLDVETGQPVFDLAERLNGIGVAWETVWFTPVLVDSFAARLLSLTEPTAGLQLVYCGLGATDDVAYWSREIQIAAPTRLRNALVRRVRRS</sequence>
<keyword evidence="1" id="KW-0805">Transcription regulation</keyword>
<dbReference type="RefSeq" id="WP_085487680.1">
    <property type="nucleotide sequence ID" value="NZ_FXAY01000006.1"/>
</dbReference>
<evidence type="ECO:0000259" key="4">
    <source>
        <dbReference type="SMART" id="SM00345"/>
    </source>
</evidence>
<dbReference type="InterPro" id="IPR036388">
    <property type="entry name" value="WH-like_DNA-bd_sf"/>
</dbReference>
<dbReference type="PRINTS" id="PR00035">
    <property type="entry name" value="HTHGNTR"/>
</dbReference>
<dbReference type="SMART" id="SM00345">
    <property type="entry name" value="HTH_GNTR"/>
    <property type="match status" value="1"/>
</dbReference>
<reference evidence="6" key="1">
    <citation type="submission" date="2017-04" db="EMBL/GenBank/DDBJ databases">
        <authorList>
            <person name="Varghese N."/>
            <person name="Submissions S."/>
        </authorList>
    </citation>
    <scope>NUCLEOTIDE SEQUENCE [LARGE SCALE GENOMIC DNA]</scope>
    <source>
        <strain evidence="6">VKM Ac-2510</strain>
    </source>
</reference>
<dbReference type="Pfam" id="PF00392">
    <property type="entry name" value="GntR"/>
    <property type="match status" value="1"/>
</dbReference>
<evidence type="ECO:0000256" key="2">
    <source>
        <dbReference type="ARBA" id="ARBA00023125"/>
    </source>
</evidence>
<keyword evidence="6" id="KW-1185">Reference proteome</keyword>
<name>A0A1X7KYL2_9MICO</name>
<dbReference type="AlphaFoldDB" id="A0A1X7KYL2"/>
<dbReference type="GO" id="GO:0003700">
    <property type="term" value="F:DNA-binding transcription factor activity"/>
    <property type="evidence" value="ECO:0007669"/>
    <property type="project" value="InterPro"/>
</dbReference>
<organism evidence="5 6">
    <name type="scientific">Agreia pratensis</name>
    <dbReference type="NCBI Taxonomy" id="150121"/>
    <lineage>
        <taxon>Bacteria</taxon>
        <taxon>Bacillati</taxon>
        <taxon>Actinomycetota</taxon>
        <taxon>Actinomycetes</taxon>
        <taxon>Micrococcales</taxon>
        <taxon>Microbacteriaceae</taxon>
        <taxon>Agreia</taxon>
    </lineage>
</organism>
<evidence type="ECO:0000256" key="1">
    <source>
        <dbReference type="ARBA" id="ARBA00023015"/>
    </source>
</evidence>
<dbReference type="GO" id="GO:0003677">
    <property type="term" value="F:DNA binding"/>
    <property type="evidence" value="ECO:0007669"/>
    <property type="project" value="UniProtKB-KW"/>
</dbReference>
<dbReference type="OrthoDB" id="7989071at2"/>
<dbReference type="Gene3D" id="3.40.1410.10">
    <property type="entry name" value="Chorismate lyase-like"/>
    <property type="match status" value="1"/>
</dbReference>
<keyword evidence="2" id="KW-0238">DNA-binding</keyword>
<protein>
    <submittedName>
        <fullName evidence="5">GntR family transcriptional regulator</fullName>
    </submittedName>
</protein>
<evidence type="ECO:0000313" key="6">
    <source>
        <dbReference type="Proteomes" id="UP000193244"/>
    </source>
</evidence>
<dbReference type="SUPFAM" id="SSF46785">
    <property type="entry name" value="Winged helix' DNA-binding domain"/>
    <property type="match status" value="1"/>
</dbReference>
<accession>A0A1X7KYL2</accession>
<dbReference type="InterPro" id="IPR028978">
    <property type="entry name" value="Chorismate_lyase_/UTRA_dom_sf"/>
</dbReference>
<evidence type="ECO:0000313" key="5">
    <source>
        <dbReference type="EMBL" id="SMG46510.1"/>
    </source>
</evidence>
<dbReference type="Proteomes" id="UP000193244">
    <property type="component" value="Unassembled WGS sequence"/>
</dbReference>
<dbReference type="SUPFAM" id="SSF64288">
    <property type="entry name" value="Chorismate lyase-like"/>
    <property type="match status" value="1"/>
</dbReference>
<feature type="domain" description="HTH gntR-type" evidence="4">
    <location>
        <begin position="9"/>
        <end position="67"/>
    </location>
</feature>